<sequence length="337" mass="38139">MAKKQFLSRLRDQNRKSATEAINKVIETKSPNEEIRDIDAHQIMTDIARPELETEGQIIRVPIDEVYAESQVRPEEDFDDSIIEGMADTFNTVGILTPPRCYPKDRAGYRIWMGETRWRTAKKRGDTFIDIYVGSPPKNDKFRIIGQLIENLQQSGLKPLATAIAFNELKTVHGMTGEEIAKTVGKPTSFVSKHLKLISAPESVTTLLKDKVTLDVDLAYTLTQINEINPKIAEKLVEKARKNGVSRNEAKDELSKIKNRDKEKISHAKSKQVSHSKSQVNTNDVWHVQVEFDNKIGIILTDKKPESDGVVWVKLENSINSVNVDKLIVKGLVQIKW</sequence>
<dbReference type="InterPro" id="IPR037048">
    <property type="entry name" value="KorB_C_sf"/>
</dbReference>
<feature type="domain" description="ParB-like N-terminal" evidence="3">
    <location>
        <begin position="59"/>
        <end position="152"/>
    </location>
</feature>
<dbReference type="GO" id="GO:0003677">
    <property type="term" value="F:DNA binding"/>
    <property type="evidence" value="ECO:0007669"/>
    <property type="project" value="InterPro"/>
</dbReference>
<reference evidence="4" key="1">
    <citation type="submission" date="2023-04" db="EMBL/GenBank/DDBJ databases">
        <title>Co-integrate Col3M blaNDM-1-harbouring plasmids in clinical Providencia rettgeri isolates from Argentina.</title>
        <authorList>
            <person name="de Belder D."/>
            <person name="Martino F."/>
            <person name="Tijet N."/>
            <person name="Melano R.G."/>
            <person name="Faccone D."/>
            <person name="de Mendieta J.M."/>
            <person name="Rapoport M."/>
            <person name="Albornoz E."/>
            <person name="Petroni A."/>
            <person name="Tuduri E."/>
            <person name="Derdoy L."/>
            <person name="Cogut S."/>
            <person name="Errecalde L."/>
            <person name="Pasteran F."/>
            <person name="Corso A."/>
            <person name="Gomez S.A."/>
        </authorList>
    </citation>
    <scope>NUCLEOTIDE SEQUENCE</scope>
    <source>
        <strain evidence="4">PreM15628</strain>
        <plasmid evidence="4">p15628B_125</plasmid>
    </source>
</reference>
<dbReference type="GO" id="GO:0045892">
    <property type="term" value="P:negative regulation of DNA-templated transcription"/>
    <property type="evidence" value="ECO:0007669"/>
    <property type="project" value="InterPro"/>
</dbReference>
<geneLocation type="plasmid" evidence="4 5">
    <name>p15628B_125</name>
</geneLocation>
<keyword evidence="4" id="KW-0614">Plasmid</keyword>
<dbReference type="InterPro" id="IPR013741">
    <property type="entry name" value="KorB_domain"/>
</dbReference>
<organism evidence="4 5">
    <name type="scientific">Providencia rettgeri</name>
    <dbReference type="NCBI Taxonomy" id="587"/>
    <lineage>
        <taxon>Bacteria</taxon>
        <taxon>Pseudomonadati</taxon>
        <taxon>Pseudomonadota</taxon>
        <taxon>Gammaproteobacteria</taxon>
        <taxon>Enterobacterales</taxon>
        <taxon>Morganellaceae</taxon>
        <taxon>Providencia</taxon>
    </lineage>
</organism>
<dbReference type="Pfam" id="PF02195">
    <property type="entry name" value="ParB_N"/>
    <property type="match status" value="1"/>
</dbReference>
<dbReference type="Gene3D" id="3.90.1530.30">
    <property type="match status" value="1"/>
</dbReference>
<name>A0AAJ6FRK6_PRORE</name>
<accession>A0AAJ6FRK6</accession>
<protein>
    <submittedName>
        <fullName evidence="4">ParB/RepB/Spo0J family partition protein</fullName>
    </submittedName>
</protein>
<dbReference type="Proteomes" id="UP000682358">
    <property type="component" value="Plasmid p15628B_125"/>
</dbReference>
<dbReference type="GO" id="GO:0005694">
    <property type="term" value="C:chromosome"/>
    <property type="evidence" value="ECO:0007669"/>
    <property type="project" value="TreeGrafter"/>
</dbReference>
<evidence type="ECO:0000313" key="5">
    <source>
        <dbReference type="Proteomes" id="UP000682358"/>
    </source>
</evidence>
<dbReference type="SMART" id="SM00470">
    <property type="entry name" value="ParB"/>
    <property type="match status" value="1"/>
</dbReference>
<dbReference type="InterPro" id="IPR004437">
    <property type="entry name" value="ParB/RepB/Spo0J"/>
</dbReference>
<dbReference type="Gene3D" id="1.10.10.2830">
    <property type="match status" value="1"/>
</dbReference>
<evidence type="ECO:0000259" key="3">
    <source>
        <dbReference type="SMART" id="SM00470"/>
    </source>
</evidence>
<dbReference type="InterPro" id="IPR050336">
    <property type="entry name" value="Chromosome_partition/occlusion"/>
</dbReference>
<evidence type="ECO:0000256" key="2">
    <source>
        <dbReference type="SAM" id="MobiDB-lite"/>
    </source>
</evidence>
<dbReference type="InterPro" id="IPR003115">
    <property type="entry name" value="ParB_N"/>
</dbReference>
<dbReference type="InterPro" id="IPR036086">
    <property type="entry name" value="ParB/Sulfiredoxin_sf"/>
</dbReference>
<evidence type="ECO:0000256" key="1">
    <source>
        <dbReference type="ARBA" id="ARBA00006295"/>
    </source>
</evidence>
<gene>
    <name evidence="4" type="ORF">KOF27_22355</name>
</gene>
<dbReference type="PANTHER" id="PTHR33375">
    <property type="entry name" value="CHROMOSOME-PARTITIONING PROTEIN PARB-RELATED"/>
    <property type="match status" value="1"/>
</dbReference>
<dbReference type="NCBIfam" id="TIGR00180">
    <property type="entry name" value="parB_part"/>
    <property type="match status" value="1"/>
</dbReference>
<feature type="compositionally biased region" description="Basic and acidic residues" evidence="2">
    <location>
        <begin position="248"/>
        <end position="266"/>
    </location>
</feature>
<comment type="similarity">
    <text evidence="1">Belongs to the ParB family.</text>
</comment>
<feature type="region of interest" description="Disordered" evidence="2">
    <location>
        <begin position="243"/>
        <end position="278"/>
    </location>
</feature>
<dbReference type="SUPFAM" id="SSF110849">
    <property type="entry name" value="ParB/Sulfiredoxin"/>
    <property type="match status" value="1"/>
</dbReference>
<dbReference type="AlphaFoldDB" id="A0AAJ6FRK6"/>
<dbReference type="GO" id="GO:0007059">
    <property type="term" value="P:chromosome segregation"/>
    <property type="evidence" value="ECO:0007669"/>
    <property type="project" value="TreeGrafter"/>
</dbReference>
<dbReference type="Pfam" id="PF08535">
    <property type="entry name" value="KorB"/>
    <property type="match status" value="1"/>
</dbReference>
<evidence type="ECO:0000313" key="4">
    <source>
        <dbReference type="EMBL" id="WHT96021.1"/>
    </source>
</evidence>
<dbReference type="SUPFAM" id="SSF109709">
    <property type="entry name" value="KorB DNA-binding domain-like"/>
    <property type="match status" value="1"/>
</dbReference>
<proteinExistence type="inferred from homology"/>
<dbReference type="EMBL" id="CP123374">
    <property type="protein sequence ID" value="WHT96021.1"/>
    <property type="molecule type" value="Genomic_DNA"/>
</dbReference>
<dbReference type="PANTHER" id="PTHR33375:SF1">
    <property type="entry name" value="CHROMOSOME-PARTITIONING PROTEIN PARB-RELATED"/>
    <property type="match status" value="1"/>
</dbReference>
<dbReference type="Gene3D" id="2.30.30.150">
    <property type="entry name" value="KorB, C-terminal domain"/>
    <property type="match status" value="1"/>
</dbReference>